<dbReference type="KEGG" id="mai:MICA_2255"/>
<dbReference type="HOGENOM" id="CLU_3345902_0_0_5"/>
<reference evidence="1 2" key="1">
    <citation type="journal article" date="2011" name="BMC Genomics">
        <title>Genomic insights into an obligate epibiotic bacterial predator: Micavibrio aeruginosavorus ARL-13.</title>
        <authorList>
            <person name="Wang Z."/>
            <person name="Kadouri D."/>
            <person name="Wu M."/>
        </authorList>
    </citation>
    <scope>NUCLEOTIDE SEQUENCE [LARGE SCALE GENOMIC DNA]</scope>
    <source>
        <strain evidence="1 2">ARL-13</strain>
    </source>
</reference>
<protein>
    <submittedName>
        <fullName evidence="1">Uncharacterized protein</fullName>
    </submittedName>
</protein>
<gene>
    <name evidence="1" type="ordered locus">MICA_2255</name>
</gene>
<dbReference type="STRING" id="856793.MICA_2255"/>
<proteinExistence type="predicted"/>
<evidence type="ECO:0000313" key="1">
    <source>
        <dbReference type="EMBL" id="AEP10558.1"/>
    </source>
</evidence>
<accession>G2KS50</accession>
<organism evidence="1 2">
    <name type="scientific">Micavibrio aeruginosavorus (strain ARL-13)</name>
    <dbReference type="NCBI Taxonomy" id="856793"/>
    <lineage>
        <taxon>Bacteria</taxon>
        <taxon>Pseudomonadati</taxon>
        <taxon>Bdellovibrionota</taxon>
        <taxon>Bdellovibrionia</taxon>
        <taxon>Bdellovibrionales</taxon>
        <taxon>Pseudobdellovibrionaceae</taxon>
        <taxon>Micavibrio</taxon>
    </lineage>
</organism>
<name>G2KS50_MICAA</name>
<sequence>MVVFSEWKAQTPQRLLLKLGRGLTRKTPSCQKFKTVF</sequence>
<dbReference type="Proteomes" id="UP000009286">
    <property type="component" value="Chromosome"/>
</dbReference>
<keyword evidence="2" id="KW-1185">Reference proteome</keyword>
<evidence type="ECO:0000313" key="2">
    <source>
        <dbReference type="Proteomes" id="UP000009286"/>
    </source>
</evidence>
<dbReference type="EMBL" id="CP002382">
    <property type="protein sequence ID" value="AEP10558.1"/>
    <property type="molecule type" value="Genomic_DNA"/>
</dbReference>
<dbReference type="AlphaFoldDB" id="G2KS50"/>